<sequence>MDEAVAWILMASVMAAFLGGVESKARVCYFGPPPEPDPDNPDHWMKQVMQEIRERCPGKKERTSVTPECLIPKALGLEDGSITDGQISSSGALDAYPAQNARLNDDLAWLPSGANPWIEVDLIESKVVSGLITQGWYFGYVTTYKVAYKKQPSSGYEHVTDVNGDVMVFIGNTDTHTPVTNLFDESVVATVMRIEPTERNIIAALRFELLGCHD</sequence>
<dbReference type="Gene3D" id="2.60.120.260">
    <property type="entry name" value="Galactose-binding domain-like"/>
    <property type="match status" value="1"/>
</dbReference>
<proteinExistence type="predicted"/>
<dbReference type="Pfam" id="PF00754">
    <property type="entry name" value="F5_F8_type_C"/>
    <property type="match status" value="1"/>
</dbReference>
<dbReference type="EnsemblMetazoa" id="XM_038221397.1">
    <property type="protein sequence ID" value="XP_038077325.1"/>
    <property type="gene ID" value="LOC119745174"/>
</dbReference>
<dbReference type="GO" id="GO:0005576">
    <property type="term" value="C:extracellular region"/>
    <property type="evidence" value="ECO:0007669"/>
    <property type="project" value="UniProtKB-SubCell"/>
</dbReference>
<evidence type="ECO:0000256" key="5">
    <source>
        <dbReference type="ARBA" id="ARBA00023136"/>
    </source>
</evidence>
<dbReference type="GO" id="GO:0038023">
    <property type="term" value="F:signaling receptor activity"/>
    <property type="evidence" value="ECO:0007669"/>
    <property type="project" value="TreeGrafter"/>
</dbReference>
<evidence type="ECO:0000256" key="4">
    <source>
        <dbReference type="ARBA" id="ARBA00022889"/>
    </source>
</evidence>
<dbReference type="SUPFAM" id="SSF49785">
    <property type="entry name" value="Galactose-binding domain-like"/>
    <property type="match status" value="1"/>
</dbReference>
<dbReference type="GeneID" id="119745174"/>
<dbReference type="CDD" id="cd00057">
    <property type="entry name" value="FA58C"/>
    <property type="match status" value="1"/>
</dbReference>
<keyword evidence="6" id="KW-1015">Disulfide bond</keyword>
<keyword evidence="10" id="KW-1185">Reference proteome</keyword>
<dbReference type="PANTHER" id="PTHR46806:SF5">
    <property type="entry name" value="F5_8 TYPE C DOMAIN-CONTAINING PROTEIN"/>
    <property type="match status" value="1"/>
</dbReference>
<evidence type="ECO:0000256" key="7">
    <source>
        <dbReference type="SAM" id="SignalP"/>
    </source>
</evidence>
<name>A0A914BN02_PATMI</name>
<dbReference type="PANTHER" id="PTHR46806">
    <property type="entry name" value="F5/8 TYPE C DOMAIN-CONTAINING PROTEIN"/>
    <property type="match status" value="1"/>
</dbReference>
<organism evidence="9 10">
    <name type="scientific">Patiria miniata</name>
    <name type="common">Bat star</name>
    <name type="synonym">Asterina miniata</name>
    <dbReference type="NCBI Taxonomy" id="46514"/>
    <lineage>
        <taxon>Eukaryota</taxon>
        <taxon>Metazoa</taxon>
        <taxon>Echinodermata</taxon>
        <taxon>Eleutherozoa</taxon>
        <taxon>Asterozoa</taxon>
        <taxon>Asteroidea</taxon>
        <taxon>Valvatacea</taxon>
        <taxon>Valvatida</taxon>
        <taxon>Asterinidae</taxon>
        <taxon>Patiria</taxon>
    </lineage>
</organism>
<dbReference type="Proteomes" id="UP000887568">
    <property type="component" value="Unplaced"/>
</dbReference>
<feature type="chain" id="PRO_5037632915" description="F5/8 type C domain-containing protein" evidence="7">
    <location>
        <begin position="24"/>
        <end position="214"/>
    </location>
</feature>
<evidence type="ECO:0000313" key="10">
    <source>
        <dbReference type="Proteomes" id="UP000887568"/>
    </source>
</evidence>
<reference evidence="9" key="1">
    <citation type="submission" date="2022-11" db="UniProtKB">
        <authorList>
            <consortium name="EnsemblMetazoa"/>
        </authorList>
    </citation>
    <scope>IDENTIFICATION</scope>
</reference>
<feature type="domain" description="F5/8 type C" evidence="8">
    <location>
        <begin position="69"/>
        <end position="212"/>
    </location>
</feature>
<evidence type="ECO:0000256" key="1">
    <source>
        <dbReference type="ARBA" id="ARBA00004184"/>
    </source>
</evidence>
<dbReference type="GO" id="GO:0007155">
    <property type="term" value="P:cell adhesion"/>
    <property type="evidence" value="ECO:0007669"/>
    <property type="project" value="UniProtKB-KW"/>
</dbReference>
<evidence type="ECO:0000256" key="2">
    <source>
        <dbReference type="ARBA" id="ARBA00004613"/>
    </source>
</evidence>
<dbReference type="RefSeq" id="XP_038077325.1">
    <property type="nucleotide sequence ID" value="XM_038221397.1"/>
</dbReference>
<accession>A0A914BN02</accession>
<dbReference type="AlphaFoldDB" id="A0A914BN02"/>
<keyword evidence="7" id="KW-0732">Signal</keyword>
<protein>
    <recommendedName>
        <fullName evidence="8">F5/8 type C domain-containing protein</fullName>
    </recommendedName>
</protein>
<keyword evidence="4" id="KW-0130">Cell adhesion</keyword>
<dbReference type="InterPro" id="IPR008979">
    <property type="entry name" value="Galactose-bd-like_sf"/>
</dbReference>
<dbReference type="InterPro" id="IPR050633">
    <property type="entry name" value="Neuropilin_MCO_CoagFactor"/>
</dbReference>
<evidence type="ECO:0000313" key="9">
    <source>
        <dbReference type="EnsemblMetazoa" id="XP_038077325.1"/>
    </source>
</evidence>
<dbReference type="InterPro" id="IPR000421">
    <property type="entry name" value="FA58C"/>
</dbReference>
<keyword evidence="3" id="KW-0964">Secreted</keyword>
<comment type="subcellular location">
    <subcellularLocation>
        <location evidence="1">Endomembrane system</location>
        <topology evidence="1">Peripheral membrane protein</topology>
    </subcellularLocation>
    <subcellularLocation>
        <location evidence="2">Secreted</location>
    </subcellularLocation>
</comment>
<keyword evidence="5" id="KW-0472">Membrane</keyword>
<evidence type="ECO:0000259" key="8">
    <source>
        <dbReference type="PROSITE" id="PS50022"/>
    </source>
</evidence>
<dbReference type="SMART" id="SM00231">
    <property type="entry name" value="FA58C"/>
    <property type="match status" value="1"/>
</dbReference>
<dbReference type="OrthoDB" id="5431405at2759"/>
<dbReference type="GO" id="GO:0012505">
    <property type="term" value="C:endomembrane system"/>
    <property type="evidence" value="ECO:0007669"/>
    <property type="project" value="UniProtKB-SubCell"/>
</dbReference>
<evidence type="ECO:0000256" key="3">
    <source>
        <dbReference type="ARBA" id="ARBA00022525"/>
    </source>
</evidence>
<dbReference type="PROSITE" id="PS01286">
    <property type="entry name" value="FA58C_2"/>
    <property type="match status" value="1"/>
</dbReference>
<feature type="signal peptide" evidence="7">
    <location>
        <begin position="1"/>
        <end position="23"/>
    </location>
</feature>
<dbReference type="GO" id="GO:0005886">
    <property type="term" value="C:plasma membrane"/>
    <property type="evidence" value="ECO:0007669"/>
    <property type="project" value="TreeGrafter"/>
</dbReference>
<dbReference type="PROSITE" id="PS50022">
    <property type="entry name" value="FA58C_3"/>
    <property type="match status" value="1"/>
</dbReference>
<evidence type="ECO:0000256" key="6">
    <source>
        <dbReference type="ARBA" id="ARBA00023157"/>
    </source>
</evidence>